<dbReference type="GO" id="GO:0005886">
    <property type="term" value="C:plasma membrane"/>
    <property type="evidence" value="ECO:0007669"/>
    <property type="project" value="UniProtKB-SubCell"/>
</dbReference>
<evidence type="ECO:0000256" key="4">
    <source>
        <dbReference type="ARBA" id="ARBA00022692"/>
    </source>
</evidence>
<feature type="transmembrane region" description="Helical" evidence="7">
    <location>
        <begin position="387"/>
        <end position="403"/>
    </location>
</feature>
<feature type="transmembrane region" description="Helical" evidence="7">
    <location>
        <begin position="12"/>
        <end position="29"/>
    </location>
</feature>
<comment type="caution">
    <text evidence="8">The sequence shown here is derived from an EMBL/GenBank/DDBJ whole genome shotgun (WGS) entry which is preliminary data.</text>
</comment>
<dbReference type="InterPro" id="IPR006726">
    <property type="entry name" value="PHBA_efflux_AaeB/fusaric-R"/>
</dbReference>
<keyword evidence="3" id="KW-1003">Cell membrane</keyword>
<feature type="transmembrane region" description="Helical" evidence="7">
    <location>
        <begin position="58"/>
        <end position="79"/>
    </location>
</feature>
<dbReference type="OrthoDB" id="9807111at2"/>
<feature type="transmembrane region" description="Helical" evidence="7">
    <location>
        <begin position="467"/>
        <end position="483"/>
    </location>
</feature>
<reference evidence="8 9" key="1">
    <citation type="submission" date="2019-03" db="EMBL/GenBank/DDBJ databases">
        <title>Genomic Encyclopedia of Type Strains, Phase IV (KMG-IV): sequencing the most valuable type-strain genomes for metagenomic binning, comparative biology and taxonomic classification.</title>
        <authorList>
            <person name="Goeker M."/>
        </authorList>
    </citation>
    <scope>NUCLEOTIDE SEQUENCE [LARGE SCALE GENOMIC DNA]</scope>
    <source>
        <strain evidence="8 9">DSM 2132</strain>
    </source>
</reference>
<keyword evidence="5 7" id="KW-1133">Transmembrane helix</keyword>
<dbReference type="AlphaFoldDB" id="A0A4R2PJZ8"/>
<protein>
    <submittedName>
        <fullName evidence="8">Putative membrane protein YccC</fullName>
    </submittedName>
</protein>
<dbReference type="Pfam" id="PF04632">
    <property type="entry name" value="FUSC"/>
    <property type="match status" value="1"/>
</dbReference>
<evidence type="ECO:0000256" key="5">
    <source>
        <dbReference type="ARBA" id="ARBA00022989"/>
    </source>
</evidence>
<sequence length="679" mass="75500">MTRPKFGFREWVFSLNSFAAALSALYLSLLSDLEYPYWAMMSAYIASQPFSGAVRSKAVFRLIGTVLGAAMTVFLFPIFVNTPALLSLALSCWIGLCLFFSLLDRTPRSYVFMLAGYTTTFVGLTVVDRPEVIFDFAVARVEEIGIGVLCAAFFHSLFFPRQISETLKAKARTSMDDLTRWIADALHHETPAVILADRHKLLRDMTDLRLMAGHIPYDTHEPRQKQELLTALQDQMILLFPVIVTLSDRIARLDKRDALNNQTLALLARTRAWLDLPLDRMARDKADLLAACDHCQRHQAKTWSGLLRGNLARRLAEMIEIVFVCRELSDRLAGRDVVLSPGARRALRARLSRPLHKEYASALRSALVSAGVLFMGFLIWIGTAWEYGGYAIMMASVTCSLFAAMPNPIPAQQVFFRYTFLASIAAGIYLFAVFPHVHSLPTLALTLAPFLLPAGAAMAVPDLYGKMLPLIVPFCGNLTITNTKTPEFLLWANMNIAYLIGIASIVYVTRAFYDLDGRKKVAGILRTMWDELADVAEGSRRLVIADWSGLMVDRIGMIVPLKSAQPKDDQNTETTRALRSGLNLIALQRLKTALDKPRAASLGRLLTAMSDHYRLRARGFANTTPVELLAALEAEIERVRDYDQGPVTDNLLNALIGLRCSLSPLNAPVAEAQKGAFYD</sequence>
<evidence type="ECO:0000313" key="9">
    <source>
        <dbReference type="Proteomes" id="UP000295399"/>
    </source>
</evidence>
<feature type="transmembrane region" description="Helical" evidence="7">
    <location>
        <begin position="489"/>
        <end position="509"/>
    </location>
</feature>
<evidence type="ECO:0000256" key="6">
    <source>
        <dbReference type="ARBA" id="ARBA00023136"/>
    </source>
</evidence>
<keyword evidence="4 7" id="KW-0812">Transmembrane</keyword>
<dbReference type="Proteomes" id="UP000295399">
    <property type="component" value="Unassembled WGS sequence"/>
</dbReference>
<feature type="transmembrane region" description="Helical" evidence="7">
    <location>
        <begin position="85"/>
        <end position="103"/>
    </location>
</feature>
<feature type="transmembrane region" description="Helical" evidence="7">
    <location>
        <begin position="415"/>
        <end position="434"/>
    </location>
</feature>
<feature type="transmembrane region" description="Helical" evidence="7">
    <location>
        <begin position="110"/>
        <end position="127"/>
    </location>
</feature>
<dbReference type="PANTHER" id="PTHR30509:SF9">
    <property type="entry name" value="MULTIDRUG RESISTANCE PROTEIN MDTO"/>
    <property type="match status" value="1"/>
</dbReference>
<dbReference type="InParanoid" id="A0A4R2PJZ8"/>
<feature type="transmembrane region" description="Helical" evidence="7">
    <location>
        <begin position="139"/>
        <end position="159"/>
    </location>
</feature>
<keyword evidence="9" id="KW-1185">Reference proteome</keyword>
<gene>
    <name evidence="8" type="ORF">EV659_105169</name>
</gene>
<evidence type="ECO:0000256" key="3">
    <source>
        <dbReference type="ARBA" id="ARBA00022475"/>
    </source>
</evidence>
<feature type="transmembrane region" description="Helical" evidence="7">
    <location>
        <begin position="362"/>
        <end position="381"/>
    </location>
</feature>
<dbReference type="PANTHER" id="PTHR30509">
    <property type="entry name" value="P-HYDROXYBENZOIC ACID EFFLUX PUMP SUBUNIT-RELATED"/>
    <property type="match status" value="1"/>
</dbReference>
<dbReference type="FunCoup" id="A0A4R2PJZ8">
    <property type="interactions" value="28"/>
</dbReference>
<comment type="subcellular location">
    <subcellularLocation>
        <location evidence="1">Cell membrane</location>
        <topology evidence="1">Multi-pass membrane protein</topology>
    </subcellularLocation>
</comment>
<dbReference type="EMBL" id="SLXO01000005">
    <property type="protein sequence ID" value="TCP34541.1"/>
    <property type="molecule type" value="Genomic_DNA"/>
</dbReference>
<evidence type="ECO:0000256" key="2">
    <source>
        <dbReference type="ARBA" id="ARBA00022448"/>
    </source>
</evidence>
<dbReference type="RefSeq" id="WP_132708467.1">
    <property type="nucleotide sequence ID" value="NZ_JACIGF010000005.1"/>
</dbReference>
<proteinExistence type="predicted"/>
<keyword evidence="2" id="KW-0813">Transport</keyword>
<organism evidence="8 9">
    <name type="scientific">Rhodothalassium salexigens DSM 2132</name>
    <dbReference type="NCBI Taxonomy" id="1188247"/>
    <lineage>
        <taxon>Bacteria</taxon>
        <taxon>Pseudomonadati</taxon>
        <taxon>Pseudomonadota</taxon>
        <taxon>Alphaproteobacteria</taxon>
        <taxon>Rhodothalassiales</taxon>
        <taxon>Rhodothalassiaceae</taxon>
        <taxon>Rhodothalassium</taxon>
    </lineage>
</organism>
<keyword evidence="6 7" id="KW-0472">Membrane</keyword>
<evidence type="ECO:0000256" key="1">
    <source>
        <dbReference type="ARBA" id="ARBA00004651"/>
    </source>
</evidence>
<name>A0A4R2PJZ8_RHOSA</name>
<evidence type="ECO:0000256" key="7">
    <source>
        <dbReference type="SAM" id="Phobius"/>
    </source>
</evidence>
<evidence type="ECO:0000313" key="8">
    <source>
        <dbReference type="EMBL" id="TCP34541.1"/>
    </source>
</evidence>
<dbReference type="GO" id="GO:0022857">
    <property type="term" value="F:transmembrane transporter activity"/>
    <property type="evidence" value="ECO:0007669"/>
    <property type="project" value="InterPro"/>
</dbReference>
<accession>A0A4R2PJZ8</accession>